<reference evidence="1" key="1">
    <citation type="submission" date="2021-06" db="EMBL/GenBank/DDBJ databases">
        <authorList>
            <person name="Hodson N. C."/>
            <person name="Mongue J. A."/>
            <person name="Jaron S. K."/>
        </authorList>
    </citation>
    <scope>NUCLEOTIDE SEQUENCE</scope>
</reference>
<dbReference type="EMBL" id="CAJVCH010320859">
    <property type="protein sequence ID" value="CAG7786582.1"/>
    <property type="molecule type" value="Genomic_DNA"/>
</dbReference>
<evidence type="ECO:0000313" key="2">
    <source>
        <dbReference type="Proteomes" id="UP000708208"/>
    </source>
</evidence>
<dbReference type="AlphaFoldDB" id="A0A8J2P9V4"/>
<evidence type="ECO:0008006" key="3">
    <source>
        <dbReference type="Google" id="ProtNLM"/>
    </source>
</evidence>
<evidence type="ECO:0000313" key="1">
    <source>
        <dbReference type="EMBL" id="CAG7786582.1"/>
    </source>
</evidence>
<name>A0A8J2P9V4_9HEXA</name>
<dbReference type="OrthoDB" id="1939479at2759"/>
<keyword evidence="2" id="KW-1185">Reference proteome</keyword>
<proteinExistence type="predicted"/>
<sequence>MANQTLPMVLPVPKSLIIVTEIREEPDCIDITYDDLTAPANCRNEGLRQKLWLPRKEFRKTSEGRMARSAKRKAKQVAAWATKMEDFELCGQSSIDIESNDCTVTFGVVGAFKNLELMNEDLSTALHSSWLNNFLIDFYAALLIGKSKPYGLVYFPSGIVRFDEGGFNKSELIMNKAFINVSTSTETIVTISNFGEHWIVIVADKRSFKLKIIDTLRGNYLSKQRVVQGLQIYGDLMTQAFKMGNFSNTKWSVTYFDAVVNQVTQFIYNTLNIYQR</sequence>
<protein>
    <recommendedName>
        <fullName evidence="3">Ubiquitin-like protease family profile domain-containing protein</fullName>
    </recommendedName>
</protein>
<accession>A0A8J2P9V4</accession>
<gene>
    <name evidence="1" type="ORF">AFUS01_LOCUS25146</name>
</gene>
<comment type="caution">
    <text evidence="1">The sequence shown here is derived from an EMBL/GenBank/DDBJ whole genome shotgun (WGS) entry which is preliminary data.</text>
</comment>
<dbReference type="Proteomes" id="UP000708208">
    <property type="component" value="Unassembled WGS sequence"/>
</dbReference>
<organism evidence="1 2">
    <name type="scientific">Allacma fusca</name>
    <dbReference type="NCBI Taxonomy" id="39272"/>
    <lineage>
        <taxon>Eukaryota</taxon>
        <taxon>Metazoa</taxon>
        <taxon>Ecdysozoa</taxon>
        <taxon>Arthropoda</taxon>
        <taxon>Hexapoda</taxon>
        <taxon>Collembola</taxon>
        <taxon>Symphypleona</taxon>
        <taxon>Sminthuridae</taxon>
        <taxon>Allacma</taxon>
    </lineage>
</organism>